<dbReference type="RefSeq" id="WP_246763144.1">
    <property type="nucleotide sequence ID" value="NZ_CP071604.1"/>
</dbReference>
<dbReference type="GO" id="GO:0003677">
    <property type="term" value="F:DNA binding"/>
    <property type="evidence" value="ECO:0007669"/>
    <property type="project" value="UniProtKB-KW"/>
</dbReference>
<comment type="caution">
    <text evidence="1">The sequence shown here is derived from an EMBL/GenBank/DDBJ whole genome shotgun (WGS) entry which is preliminary data.</text>
</comment>
<keyword evidence="2" id="KW-1185">Reference proteome</keyword>
<dbReference type="Proteomes" id="UP001549077">
    <property type="component" value="Unassembled WGS sequence"/>
</dbReference>
<sequence length="105" mass="11968">MDEAPEKYPGRRPHRPTDVQRRLVQMLAAEGIPQREICRALEIDPKTLRRHYRRELDIAAAKLESALTFHLLRIAGGRGAVALKAIRFALQSRFGWSEFAPRPPG</sequence>
<dbReference type="Gene3D" id="1.10.10.10">
    <property type="entry name" value="Winged helix-like DNA-binding domain superfamily/Winged helix DNA-binding domain"/>
    <property type="match status" value="1"/>
</dbReference>
<dbReference type="InterPro" id="IPR036388">
    <property type="entry name" value="WH-like_DNA-bd_sf"/>
</dbReference>
<reference evidence="1 2" key="1">
    <citation type="submission" date="2024-06" db="EMBL/GenBank/DDBJ databases">
        <title>Genomic Encyclopedia of Type Strains, Phase IV (KMG-IV): sequencing the most valuable type-strain genomes for metagenomic binning, comparative biology and taxonomic classification.</title>
        <authorList>
            <person name="Goeker M."/>
        </authorList>
    </citation>
    <scope>NUCLEOTIDE SEQUENCE [LARGE SCALE GENOMIC DNA]</scope>
    <source>
        <strain evidence="1 2">DSM 29288</strain>
    </source>
</reference>
<accession>A0ABV2MHJ5</accession>
<protein>
    <submittedName>
        <fullName evidence="1">DNA-binding CsgD family transcriptional regulator</fullName>
    </submittedName>
</protein>
<evidence type="ECO:0000313" key="2">
    <source>
        <dbReference type="Proteomes" id="UP001549077"/>
    </source>
</evidence>
<evidence type="ECO:0000313" key="1">
    <source>
        <dbReference type="EMBL" id="MET3755904.1"/>
    </source>
</evidence>
<dbReference type="EMBL" id="JBEPMY010000008">
    <property type="protein sequence ID" value="MET3755904.1"/>
    <property type="molecule type" value="Genomic_DNA"/>
</dbReference>
<gene>
    <name evidence="1" type="ORF">ABID08_003275</name>
</gene>
<name>A0ABV2MHJ5_9HYPH</name>
<organism evidence="1 2">
    <name type="scientific">Rhizobium binae</name>
    <dbReference type="NCBI Taxonomy" id="1138190"/>
    <lineage>
        <taxon>Bacteria</taxon>
        <taxon>Pseudomonadati</taxon>
        <taxon>Pseudomonadota</taxon>
        <taxon>Alphaproteobacteria</taxon>
        <taxon>Hyphomicrobiales</taxon>
        <taxon>Rhizobiaceae</taxon>
        <taxon>Rhizobium/Agrobacterium group</taxon>
        <taxon>Rhizobium</taxon>
    </lineage>
</organism>
<proteinExistence type="predicted"/>
<keyword evidence="1" id="KW-0238">DNA-binding</keyword>
<dbReference type="GeneID" id="91150043"/>